<evidence type="ECO:0000256" key="6">
    <source>
        <dbReference type="ARBA" id="ARBA00023163"/>
    </source>
</evidence>
<dbReference type="RefSeq" id="XP_031557587.1">
    <property type="nucleotide sequence ID" value="XM_031701727.1"/>
</dbReference>
<dbReference type="InterPro" id="IPR043565">
    <property type="entry name" value="PAX_fam"/>
</dbReference>
<feature type="domain" description="Paired" evidence="8">
    <location>
        <begin position="12"/>
        <end position="138"/>
    </location>
</feature>
<proteinExistence type="predicted"/>
<keyword evidence="6" id="KW-0804">Transcription</keyword>
<comment type="subcellular location">
    <subcellularLocation>
        <location evidence="1">Nucleus</location>
    </subcellularLocation>
</comment>
<dbReference type="GO" id="GO:0000981">
    <property type="term" value="F:DNA-binding transcription factor activity, RNA polymerase II-specific"/>
    <property type="evidence" value="ECO:0007669"/>
    <property type="project" value="TreeGrafter"/>
</dbReference>
<evidence type="ECO:0000256" key="3">
    <source>
        <dbReference type="ARBA" id="ARBA00022724"/>
    </source>
</evidence>
<dbReference type="PROSITE" id="PS51057">
    <property type="entry name" value="PAIRED_2"/>
    <property type="match status" value="1"/>
</dbReference>
<dbReference type="OrthoDB" id="6145513at2759"/>
<dbReference type="InterPro" id="IPR009057">
    <property type="entry name" value="Homeodomain-like_sf"/>
</dbReference>
<dbReference type="AlphaFoldDB" id="A0A6P8HY98"/>
<reference evidence="10" key="1">
    <citation type="submission" date="2025-08" db="UniProtKB">
        <authorList>
            <consortium name="RefSeq"/>
        </authorList>
    </citation>
    <scope>IDENTIFICATION</scope>
    <source>
        <tissue evidence="10">Tentacle</tissue>
    </source>
</reference>
<evidence type="ECO:0000256" key="2">
    <source>
        <dbReference type="ARBA" id="ARBA00022473"/>
    </source>
</evidence>
<name>A0A6P8HY98_ACTTE</name>
<dbReference type="InterPro" id="IPR001523">
    <property type="entry name" value="Paired_dom"/>
</dbReference>
<dbReference type="KEGG" id="aten:116294178"/>
<keyword evidence="3" id="KW-0563">Paired box</keyword>
<keyword evidence="5" id="KW-0238">DNA-binding</keyword>
<evidence type="ECO:0000259" key="8">
    <source>
        <dbReference type="PROSITE" id="PS51057"/>
    </source>
</evidence>
<dbReference type="InterPro" id="IPR036388">
    <property type="entry name" value="WH-like_DNA-bd_sf"/>
</dbReference>
<evidence type="ECO:0000256" key="4">
    <source>
        <dbReference type="ARBA" id="ARBA00023015"/>
    </source>
</evidence>
<dbReference type="GO" id="GO:0000978">
    <property type="term" value="F:RNA polymerase II cis-regulatory region sequence-specific DNA binding"/>
    <property type="evidence" value="ECO:0007669"/>
    <property type="project" value="TreeGrafter"/>
</dbReference>
<gene>
    <name evidence="10" type="primary">LOC116294178</name>
</gene>
<dbReference type="PANTHER" id="PTHR45636">
    <property type="entry name" value="PAIRED BOX PROTEIN PAX-6-RELATED-RELATED"/>
    <property type="match status" value="1"/>
</dbReference>
<keyword evidence="4" id="KW-0805">Transcription regulation</keyword>
<sequence length="150" mass="17142">MAYGAANIHGKCKLMINHQGGIYDNGKELPQIYRERILDLNHQGLSQRAIADEMRISIGYVNKVVRHYDEHNTSLPQSRRCPPREIVIPEVAEYVEVEKLCQPSIYTSEIKHRLLLDGVSLPGNLPSDSAIRKCVREDCMMTRKKITQVQ</sequence>
<dbReference type="Gene3D" id="1.10.10.10">
    <property type="entry name" value="Winged helix-like DNA-binding domain superfamily/Winged helix DNA-binding domain"/>
    <property type="match status" value="2"/>
</dbReference>
<dbReference type="SUPFAM" id="SSF46689">
    <property type="entry name" value="Homeodomain-like"/>
    <property type="match status" value="1"/>
</dbReference>
<keyword evidence="7" id="KW-0539">Nucleus</keyword>
<keyword evidence="9" id="KW-1185">Reference proteome</keyword>
<accession>A0A6P8HY98</accession>
<organism evidence="9 10">
    <name type="scientific">Actinia tenebrosa</name>
    <name type="common">Australian red waratah sea anemone</name>
    <dbReference type="NCBI Taxonomy" id="6105"/>
    <lineage>
        <taxon>Eukaryota</taxon>
        <taxon>Metazoa</taxon>
        <taxon>Cnidaria</taxon>
        <taxon>Anthozoa</taxon>
        <taxon>Hexacorallia</taxon>
        <taxon>Actiniaria</taxon>
        <taxon>Actiniidae</taxon>
        <taxon>Actinia</taxon>
    </lineage>
</organism>
<dbReference type="PANTHER" id="PTHR45636:SF41">
    <property type="entry name" value="PAIRED BOX PROTEIN PAX-6-RELATED"/>
    <property type="match status" value="1"/>
</dbReference>
<protein>
    <submittedName>
        <fullName evidence="10">Paired box protein Pax-8-like</fullName>
    </submittedName>
</protein>
<dbReference type="Proteomes" id="UP000515163">
    <property type="component" value="Unplaced"/>
</dbReference>
<evidence type="ECO:0000256" key="7">
    <source>
        <dbReference type="ARBA" id="ARBA00023242"/>
    </source>
</evidence>
<dbReference type="Pfam" id="PF00292">
    <property type="entry name" value="PAX"/>
    <property type="match status" value="1"/>
</dbReference>
<dbReference type="GO" id="GO:0005634">
    <property type="term" value="C:nucleus"/>
    <property type="evidence" value="ECO:0007669"/>
    <property type="project" value="UniProtKB-SubCell"/>
</dbReference>
<evidence type="ECO:0000256" key="5">
    <source>
        <dbReference type="ARBA" id="ARBA00023125"/>
    </source>
</evidence>
<evidence type="ECO:0000313" key="10">
    <source>
        <dbReference type="RefSeq" id="XP_031557587.1"/>
    </source>
</evidence>
<keyword evidence="2" id="KW-0217">Developmental protein</keyword>
<dbReference type="SMART" id="SM00351">
    <property type="entry name" value="PAX"/>
    <property type="match status" value="1"/>
</dbReference>
<dbReference type="PRINTS" id="PR00027">
    <property type="entry name" value="PAIREDBOX"/>
</dbReference>
<dbReference type="InParanoid" id="A0A6P8HY98"/>
<evidence type="ECO:0000256" key="1">
    <source>
        <dbReference type="ARBA" id="ARBA00004123"/>
    </source>
</evidence>
<dbReference type="GeneID" id="116294178"/>
<evidence type="ECO:0000313" key="9">
    <source>
        <dbReference type="Proteomes" id="UP000515163"/>
    </source>
</evidence>